<sequence>MITLKRFNGYTMCSFVTSAGNSACSVDITGIPENIDGSVLLNTNNSFIHLV</sequence>
<organism evidence="1 2">
    <name type="scientific">Pichia kudriavzevii</name>
    <name type="common">Yeast</name>
    <name type="synonym">Issatchenkia orientalis</name>
    <dbReference type="NCBI Taxonomy" id="4909"/>
    <lineage>
        <taxon>Eukaryota</taxon>
        <taxon>Fungi</taxon>
        <taxon>Dikarya</taxon>
        <taxon>Ascomycota</taxon>
        <taxon>Saccharomycotina</taxon>
        <taxon>Pichiomycetes</taxon>
        <taxon>Pichiales</taxon>
        <taxon>Pichiaceae</taxon>
        <taxon>Pichia</taxon>
    </lineage>
</organism>
<reference evidence="2" key="1">
    <citation type="journal article" date="2014" name="Microb. Cell Fact.">
        <title>Exploiting Issatchenkia orientalis SD108 for succinic acid production.</title>
        <authorList>
            <person name="Xiao H."/>
            <person name="Shao Z."/>
            <person name="Jiang Y."/>
            <person name="Dole S."/>
            <person name="Zhao H."/>
        </authorList>
    </citation>
    <scope>NUCLEOTIDE SEQUENCE [LARGE SCALE GENOMIC DNA]</scope>
    <source>
        <strain evidence="2">SD108</strain>
    </source>
</reference>
<protein>
    <submittedName>
        <fullName evidence="1">Uncharacterized protein</fullName>
    </submittedName>
</protein>
<proteinExistence type="predicted"/>
<dbReference type="AlphaFoldDB" id="A0A099NIK9"/>
<dbReference type="HOGENOM" id="CLU_3106688_0_0_1"/>
<comment type="caution">
    <text evidence="1">The sequence shown here is derived from an EMBL/GenBank/DDBJ whole genome shotgun (WGS) entry which is preliminary data.</text>
</comment>
<evidence type="ECO:0000313" key="1">
    <source>
        <dbReference type="EMBL" id="KGK32548.1"/>
    </source>
</evidence>
<name>A0A099NIK9_PICKU</name>
<evidence type="ECO:0000313" key="2">
    <source>
        <dbReference type="Proteomes" id="UP000029867"/>
    </source>
</evidence>
<accession>A0A099NIK9</accession>
<gene>
    <name evidence="1" type="ORF">JL09_g6845</name>
</gene>
<dbReference type="Proteomes" id="UP000029867">
    <property type="component" value="Unassembled WGS sequence"/>
</dbReference>
<dbReference type="EMBL" id="JQFK01002128">
    <property type="protein sequence ID" value="KGK32548.1"/>
    <property type="molecule type" value="Genomic_DNA"/>
</dbReference>